<dbReference type="SUPFAM" id="SSF47917">
    <property type="entry name" value="C-terminal domain of alpha and beta subunits of F1 ATP synthase"/>
    <property type="match status" value="1"/>
</dbReference>
<dbReference type="AlphaFoldDB" id="A0A378FT77"/>
<dbReference type="GO" id="GO:0043531">
    <property type="term" value="F:ADP binding"/>
    <property type="evidence" value="ECO:0007669"/>
    <property type="project" value="TreeGrafter"/>
</dbReference>
<proteinExistence type="predicted"/>
<dbReference type="Gene3D" id="1.20.150.20">
    <property type="entry name" value="ATP synthase alpha/beta chain, C-terminal domain"/>
    <property type="match status" value="1"/>
</dbReference>
<evidence type="ECO:0000313" key="4">
    <source>
        <dbReference type="Proteomes" id="UP000255167"/>
    </source>
</evidence>
<name>A0A378FT77_KLEPN</name>
<dbReference type="PANTHER" id="PTHR48082">
    <property type="entry name" value="ATP SYNTHASE SUBUNIT ALPHA, MITOCHONDRIAL"/>
    <property type="match status" value="1"/>
</dbReference>
<dbReference type="GO" id="GO:0016787">
    <property type="term" value="F:hydrolase activity"/>
    <property type="evidence" value="ECO:0007669"/>
    <property type="project" value="UniProtKB-KW"/>
</dbReference>
<dbReference type="InterPro" id="IPR038376">
    <property type="entry name" value="ATP_synth_asu_C_sf"/>
</dbReference>
<accession>A0A378FT77</accession>
<dbReference type="InterPro" id="IPR005294">
    <property type="entry name" value="ATP_synth_F1_asu"/>
</dbReference>
<dbReference type="Proteomes" id="UP000255167">
    <property type="component" value="Unassembled WGS sequence"/>
</dbReference>
<dbReference type="InterPro" id="IPR000793">
    <property type="entry name" value="ATP_synth_asu_C"/>
</dbReference>
<evidence type="ECO:0000256" key="1">
    <source>
        <dbReference type="ARBA" id="ARBA00026013"/>
    </source>
</evidence>
<organism evidence="3 4">
    <name type="scientific">Klebsiella pneumoniae</name>
    <dbReference type="NCBI Taxonomy" id="573"/>
    <lineage>
        <taxon>Bacteria</taxon>
        <taxon>Pseudomonadati</taxon>
        <taxon>Pseudomonadota</taxon>
        <taxon>Gammaproteobacteria</taxon>
        <taxon>Enterobacterales</taxon>
        <taxon>Enterobacteriaceae</taxon>
        <taxon>Klebsiella/Raoultella group</taxon>
        <taxon>Klebsiella</taxon>
        <taxon>Klebsiella pneumoniae complex</taxon>
    </lineage>
</organism>
<dbReference type="GO" id="GO:0046933">
    <property type="term" value="F:proton-transporting ATP synthase activity, rotational mechanism"/>
    <property type="evidence" value="ECO:0007669"/>
    <property type="project" value="InterPro"/>
</dbReference>
<keyword evidence="3" id="KW-0378">Hydrolase</keyword>
<dbReference type="PANTHER" id="PTHR48082:SF2">
    <property type="entry name" value="ATP SYNTHASE SUBUNIT ALPHA, MITOCHONDRIAL"/>
    <property type="match status" value="1"/>
</dbReference>
<dbReference type="GO" id="GO:0045259">
    <property type="term" value="C:proton-transporting ATP synthase complex"/>
    <property type="evidence" value="ECO:0007669"/>
    <property type="project" value="InterPro"/>
</dbReference>
<dbReference type="EMBL" id="UGNC01000005">
    <property type="protein sequence ID" value="STW47776.1"/>
    <property type="molecule type" value="Genomic_DNA"/>
</dbReference>
<dbReference type="CDD" id="cd18113">
    <property type="entry name" value="ATP-synt_F1_alpha_C"/>
    <property type="match status" value="1"/>
</dbReference>
<reference evidence="3 4" key="1">
    <citation type="submission" date="2018-06" db="EMBL/GenBank/DDBJ databases">
        <authorList>
            <consortium name="Pathogen Informatics"/>
            <person name="Doyle S."/>
        </authorList>
    </citation>
    <scope>NUCLEOTIDE SEQUENCE [LARGE SCALE GENOMIC DNA]</scope>
    <source>
        <strain evidence="3 4">NCTC9617</strain>
    </source>
</reference>
<dbReference type="Pfam" id="PF00306">
    <property type="entry name" value="ATP-synt_ab_C"/>
    <property type="match status" value="1"/>
</dbReference>
<protein>
    <submittedName>
        <fullName evidence="3">ATP synthase subunit alpha</fullName>
        <ecNumber evidence="3">3.6.3.14</ecNumber>
    </submittedName>
</protein>
<dbReference type="EC" id="3.6.3.14" evidence="3"/>
<sequence length="73" mass="8230">MKKLSGGIRTALAQYRELAAFSQFASDLDDATRKQLDHGQKVTELLKQKQYAPMSVAQQSLVLFAAERVTWLM</sequence>
<evidence type="ECO:0000259" key="2">
    <source>
        <dbReference type="Pfam" id="PF00306"/>
    </source>
</evidence>
<comment type="subunit">
    <text evidence="1">F-type ATPases have 2 components, CF(1) - the catalytic core - and CF(0) - the membrane proton channel. CF(1) has five subunits: alpha(3), beta(3), gamma(1), delta(1), epsilon(1). CF(0) has four main subunits: a(1), b(1), b'(1) and c(9-12).</text>
</comment>
<feature type="domain" description="ATP synthase alpha subunit C-terminal" evidence="2">
    <location>
        <begin position="1"/>
        <end position="68"/>
    </location>
</feature>
<evidence type="ECO:0000313" key="3">
    <source>
        <dbReference type="EMBL" id="STW47776.1"/>
    </source>
</evidence>
<gene>
    <name evidence="3" type="primary">atpA_1</name>
    <name evidence="3" type="ORF">NCTC9617_04336</name>
</gene>
<dbReference type="GO" id="GO:0005524">
    <property type="term" value="F:ATP binding"/>
    <property type="evidence" value="ECO:0007669"/>
    <property type="project" value="TreeGrafter"/>
</dbReference>